<dbReference type="KEGG" id="ngf:FRF71_06665"/>
<dbReference type="OrthoDB" id="7585155at2"/>
<feature type="signal peptide" evidence="1">
    <location>
        <begin position="1"/>
        <end position="22"/>
    </location>
</feature>
<evidence type="ECO:0000313" key="3">
    <source>
        <dbReference type="Proteomes" id="UP000321172"/>
    </source>
</evidence>
<gene>
    <name evidence="2" type="ORF">FRF71_06665</name>
</gene>
<dbReference type="EMBL" id="CP042345">
    <property type="protein sequence ID" value="QEA15850.1"/>
    <property type="molecule type" value="Genomic_DNA"/>
</dbReference>
<evidence type="ECO:0000313" key="2">
    <source>
        <dbReference type="EMBL" id="QEA15850.1"/>
    </source>
</evidence>
<dbReference type="SUPFAM" id="SSF74653">
    <property type="entry name" value="TolA/TonB C-terminal domain"/>
    <property type="match status" value="1"/>
</dbReference>
<proteinExistence type="predicted"/>
<sequence>MNSFCKVALPVTLICSGTLALAKEPEAPLKREGKWAMEYAEGACHLSAAFGTGKDQVIARFTQVGPDQSLRLSLFGKRLDNPSVFTRAQLTFLPSSARSEWQEVTNGSVNRADGKLPAMFVGSVRFDNLRYTGPDDPPLPAIAPEIEKSVSALHVRRGGGSFTLALETMGPPMAAMRKCIDNLVRHWGFEPSELAYRQSRAAPIGNPAYWARSSDYPSSMISEGSSAFVTFRAQVDAAGAVSDCTVLEATNPPTIGPHTCGLIKKRARFTPSRDKDGKPVPDFYINRVFWRMGG</sequence>
<dbReference type="AlphaFoldDB" id="A0A5B8S396"/>
<keyword evidence="3" id="KW-1185">Reference proteome</keyword>
<keyword evidence="1" id="KW-0732">Signal</keyword>
<reference evidence="2 3" key="1">
    <citation type="journal article" date="2013" name="J. Microbiol. Biotechnol.">
        <title>Novosphingobium ginsenosidimutans sp. nov., with the ability to convert ginsenoside.</title>
        <authorList>
            <person name="Kim J.K."/>
            <person name="He D."/>
            <person name="Liu Q.M."/>
            <person name="Park H.Y."/>
            <person name="Jung M.S."/>
            <person name="Yoon M.H."/>
            <person name="Kim S.C."/>
            <person name="Im W.T."/>
        </authorList>
    </citation>
    <scope>NUCLEOTIDE SEQUENCE [LARGE SCALE GENOMIC DNA]</scope>
    <source>
        <strain evidence="2 3">FW-6</strain>
    </source>
</reference>
<accession>A0A5B8S396</accession>
<evidence type="ECO:0000256" key="1">
    <source>
        <dbReference type="SAM" id="SignalP"/>
    </source>
</evidence>
<protein>
    <submittedName>
        <fullName evidence="2">Uncharacterized protein</fullName>
    </submittedName>
</protein>
<dbReference type="Gene3D" id="3.30.1150.10">
    <property type="match status" value="1"/>
</dbReference>
<organism evidence="2 3">
    <name type="scientific">Novosphingobium ginsenosidimutans</name>
    <dbReference type="NCBI Taxonomy" id="1176536"/>
    <lineage>
        <taxon>Bacteria</taxon>
        <taxon>Pseudomonadati</taxon>
        <taxon>Pseudomonadota</taxon>
        <taxon>Alphaproteobacteria</taxon>
        <taxon>Sphingomonadales</taxon>
        <taxon>Sphingomonadaceae</taxon>
        <taxon>Novosphingobium</taxon>
    </lineage>
</organism>
<dbReference type="RefSeq" id="WP_147089845.1">
    <property type="nucleotide sequence ID" value="NZ_BAABJD010000001.1"/>
</dbReference>
<feature type="chain" id="PRO_5023110155" evidence="1">
    <location>
        <begin position="23"/>
        <end position="294"/>
    </location>
</feature>
<name>A0A5B8S396_9SPHN</name>
<dbReference type="Proteomes" id="UP000321172">
    <property type="component" value="Chromosome"/>
</dbReference>